<feature type="chain" id="PRO_5043540964" description="Peptidase S1 domain-containing protein" evidence="6">
    <location>
        <begin position="24"/>
        <end position="596"/>
    </location>
</feature>
<evidence type="ECO:0000256" key="5">
    <source>
        <dbReference type="SAM" id="MobiDB-lite"/>
    </source>
</evidence>
<evidence type="ECO:0000256" key="2">
    <source>
        <dbReference type="ARBA" id="ARBA00022729"/>
    </source>
</evidence>
<dbReference type="Proteomes" id="UP001066276">
    <property type="component" value="Chromosome 7"/>
</dbReference>
<dbReference type="SMART" id="SM00020">
    <property type="entry name" value="Tryp_SPc"/>
    <property type="match status" value="2"/>
</dbReference>
<evidence type="ECO:0000256" key="3">
    <source>
        <dbReference type="ARBA" id="ARBA00022801"/>
    </source>
</evidence>
<protein>
    <recommendedName>
        <fullName evidence="7">Peptidase S1 domain-containing protein</fullName>
    </recommendedName>
</protein>
<feature type="domain" description="Peptidase S1" evidence="7">
    <location>
        <begin position="41"/>
        <end position="279"/>
    </location>
</feature>
<sequence length="596" mass="64032">MSKMFCASLRMALLFLTLGNVAGQTSAPLKVCGQQPLMNRIIGGQDAQPGQWPWQVSIERNGVHICGGSLISSQWVVSAAQCIQKPVVISKYRVHLGAFQLSLPGSSDIYSNVKDIIVNSNYTYSTGSLGDISLLQLQSPVIFTDYILPICLPASSVQIASGKMCWVTGWGEIQVGVDLPDPKTLQGVQVPIIDQSVCSVLYLVGANRRLLNDMLCSGYLEGGKDSCTRDTGGPLVCQVAGSWLLAGIVSWGENCALPRYPGVYTRLSYYADWIAQYVQDIGFTQLAVLQVVNTNPVSTASNTTVSKGTSDATTTTVISPAATITTEKSTSTTHQKRGCGKPVSRTHPDNGQEVQTGEWPWQVSILANGIHVCGGTLISEKWVVSAAQCFLYISLSTITVVLGTNELYYWSPSPDTSRVSRIITNPKYSGGDASMGDISLLELQTPMTYTDTILPICLPGAVKFLTGMNCWVTGWGNLQISLPSTYQQTLQEFELPLIDAHNCDAIYHTLIPVGRNVTIIPNTAMCTGPKRGATNSCPGDAGGPLVCQFENTWVLAGIASFSSGCTVDNILATPLVIYDPISVSLTNVLYSIFLIH</sequence>
<dbReference type="GO" id="GO:0004252">
    <property type="term" value="F:serine-type endopeptidase activity"/>
    <property type="evidence" value="ECO:0007669"/>
    <property type="project" value="InterPro"/>
</dbReference>
<evidence type="ECO:0000313" key="9">
    <source>
        <dbReference type="Proteomes" id="UP001066276"/>
    </source>
</evidence>
<dbReference type="AlphaFoldDB" id="A0AAV7PF07"/>
<dbReference type="Pfam" id="PF00089">
    <property type="entry name" value="Trypsin"/>
    <property type="match status" value="2"/>
</dbReference>
<keyword evidence="3" id="KW-0378">Hydrolase</keyword>
<evidence type="ECO:0000259" key="7">
    <source>
        <dbReference type="PROSITE" id="PS50240"/>
    </source>
</evidence>
<feature type="region of interest" description="Disordered" evidence="5">
    <location>
        <begin position="325"/>
        <end position="354"/>
    </location>
</feature>
<dbReference type="SUPFAM" id="SSF50494">
    <property type="entry name" value="Trypsin-like serine proteases"/>
    <property type="match status" value="2"/>
</dbReference>
<dbReference type="InterPro" id="IPR001314">
    <property type="entry name" value="Peptidase_S1A"/>
</dbReference>
<feature type="signal peptide" evidence="6">
    <location>
        <begin position="1"/>
        <end position="23"/>
    </location>
</feature>
<dbReference type="Gene3D" id="2.40.10.10">
    <property type="entry name" value="Trypsin-like serine proteases"/>
    <property type="match status" value="4"/>
</dbReference>
<evidence type="ECO:0000256" key="4">
    <source>
        <dbReference type="ARBA" id="ARBA00023157"/>
    </source>
</evidence>
<evidence type="ECO:0000256" key="1">
    <source>
        <dbReference type="ARBA" id="ARBA00022670"/>
    </source>
</evidence>
<evidence type="ECO:0000256" key="6">
    <source>
        <dbReference type="SAM" id="SignalP"/>
    </source>
</evidence>
<dbReference type="GO" id="GO:0006508">
    <property type="term" value="P:proteolysis"/>
    <property type="evidence" value="ECO:0007669"/>
    <property type="project" value="UniProtKB-KW"/>
</dbReference>
<keyword evidence="1" id="KW-0645">Protease</keyword>
<dbReference type="CDD" id="cd00190">
    <property type="entry name" value="Tryp_SPc"/>
    <property type="match status" value="2"/>
</dbReference>
<accession>A0AAV7PF07</accession>
<reference evidence="8" key="1">
    <citation type="journal article" date="2022" name="bioRxiv">
        <title>Sequencing and chromosome-scale assembly of the giantPleurodeles waltlgenome.</title>
        <authorList>
            <person name="Brown T."/>
            <person name="Elewa A."/>
            <person name="Iarovenko S."/>
            <person name="Subramanian E."/>
            <person name="Araus A.J."/>
            <person name="Petzold A."/>
            <person name="Susuki M."/>
            <person name="Suzuki K.-i.T."/>
            <person name="Hayashi T."/>
            <person name="Toyoda A."/>
            <person name="Oliveira C."/>
            <person name="Osipova E."/>
            <person name="Leigh N.D."/>
            <person name="Simon A."/>
            <person name="Yun M.H."/>
        </authorList>
    </citation>
    <scope>NUCLEOTIDE SEQUENCE</scope>
    <source>
        <strain evidence="8">20211129_DDA</strain>
        <tissue evidence="8">Liver</tissue>
    </source>
</reference>
<evidence type="ECO:0000313" key="8">
    <source>
        <dbReference type="EMBL" id="KAJ1125966.1"/>
    </source>
</evidence>
<dbReference type="InterPro" id="IPR043504">
    <property type="entry name" value="Peptidase_S1_PA_chymotrypsin"/>
</dbReference>
<comment type="caution">
    <text evidence="8">The sequence shown here is derived from an EMBL/GenBank/DDBJ whole genome shotgun (WGS) entry which is preliminary data.</text>
</comment>
<keyword evidence="2 6" id="KW-0732">Signal</keyword>
<keyword evidence="9" id="KW-1185">Reference proteome</keyword>
<gene>
    <name evidence="8" type="ORF">NDU88_004379</name>
</gene>
<dbReference type="InterPro" id="IPR001254">
    <property type="entry name" value="Trypsin_dom"/>
</dbReference>
<dbReference type="EMBL" id="JANPWB010000011">
    <property type="protein sequence ID" value="KAJ1125966.1"/>
    <property type="molecule type" value="Genomic_DNA"/>
</dbReference>
<dbReference type="PRINTS" id="PR00722">
    <property type="entry name" value="CHYMOTRYPSIN"/>
</dbReference>
<dbReference type="PANTHER" id="PTHR24253:SF164">
    <property type="entry name" value="FI06405P"/>
    <property type="match status" value="1"/>
</dbReference>
<dbReference type="PANTHER" id="PTHR24253">
    <property type="entry name" value="TRANSMEMBRANE PROTEASE SERINE"/>
    <property type="match status" value="1"/>
</dbReference>
<organism evidence="8 9">
    <name type="scientific">Pleurodeles waltl</name>
    <name type="common">Iberian ribbed newt</name>
    <dbReference type="NCBI Taxonomy" id="8319"/>
    <lineage>
        <taxon>Eukaryota</taxon>
        <taxon>Metazoa</taxon>
        <taxon>Chordata</taxon>
        <taxon>Craniata</taxon>
        <taxon>Vertebrata</taxon>
        <taxon>Euteleostomi</taxon>
        <taxon>Amphibia</taxon>
        <taxon>Batrachia</taxon>
        <taxon>Caudata</taxon>
        <taxon>Salamandroidea</taxon>
        <taxon>Salamandridae</taxon>
        <taxon>Pleurodelinae</taxon>
        <taxon>Pleurodeles</taxon>
    </lineage>
</organism>
<dbReference type="FunFam" id="2.40.10.10:FF:000024">
    <property type="entry name" value="Serine protease 53"/>
    <property type="match status" value="1"/>
</dbReference>
<dbReference type="FunFam" id="2.40.10.10:FF:000039">
    <property type="entry name" value="Brain-specific serine protease 4"/>
    <property type="match status" value="1"/>
</dbReference>
<name>A0AAV7PF07_PLEWA</name>
<keyword evidence="4" id="KW-1015">Disulfide bond</keyword>
<dbReference type="InterPro" id="IPR009003">
    <property type="entry name" value="Peptidase_S1_PA"/>
</dbReference>
<proteinExistence type="predicted"/>
<feature type="domain" description="Peptidase S1" evidence="7">
    <location>
        <begin position="348"/>
        <end position="596"/>
    </location>
</feature>
<dbReference type="PROSITE" id="PS50240">
    <property type="entry name" value="TRYPSIN_DOM"/>
    <property type="match status" value="2"/>
</dbReference>